<dbReference type="EMBL" id="JANBVO010000019">
    <property type="protein sequence ID" value="KAJ9143524.1"/>
    <property type="molecule type" value="Genomic_DNA"/>
</dbReference>
<comment type="subcellular location">
    <subcellularLocation>
        <location evidence="1">Nucleus</location>
    </subcellularLocation>
</comment>
<dbReference type="GO" id="GO:0006351">
    <property type="term" value="P:DNA-templated transcription"/>
    <property type="evidence" value="ECO:0007669"/>
    <property type="project" value="InterPro"/>
</dbReference>
<feature type="domain" description="Xylanolytic transcriptional activator regulatory" evidence="4">
    <location>
        <begin position="35"/>
        <end position="183"/>
    </location>
</feature>
<evidence type="ECO:0000313" key="5">
    <source>
        <dbReference type="EMBL" id="KAJ9143524.1"/>
    </source>
</evidence>
<protein>
    <recommendedName>
        <fullName evidence="4">Xylanolytic transcriptional activator regulatory domain-containing protein</fullName>
    </recommendedName>
</protein>
<dbReference type="GO" id="GO:0008270">
    <property type="term" value="F:zinc ion binding"/>
    <property type="evidence" value="ECO:0007669"/>
    <property type="project" value="InterPro"/>
</dbReference>
<dbReference type="AlphaFoldDB" id="A0AA38RP68"/>
<gene>
    <name evidence="5" type="ORF">NKR23_g6608</name>
</gene>
<feature type="compositionally biased region" description="Basic and acidic residues" evidence="3">
    <location>
        <begin position="458"/>
        <end position="468"/>
    </location>
</feature>
<evidence type="ECO:0000256" key="1">
    <source>
        <dbReference type="ARBA" id="ARBA00004123"/>
    </source>
</evidence>
<evidence type="ECO:0000259" key="4">
    <source>
        <dbReference type="Pfam" id="PF04082"/>
    </source>
</evidence>
<evidence type="ECO:0000256" key="2">
    <source>
        <dbReference type="ARBA" id="ARBA00023242"/>
    </source>
</evidence>
<dbReference type="InterPro" id="IPR007219">
    <property type="entry name" value="XnlR_reg_dom"/>
</dbReference>
<comment type="caution">
    <text evidence="5">The sequence shown here is derived from an EMBL/GenBank/DDBJ whole genome shotgun (WGS) entry which is preliminary data.</text>
</comment>
<keyword evidence="2" id="KW-0539">Nucleus</keyword>
<sequence length="512" mass="58159">MPTNLAENGFPFPHPLGGAPPPLLSLAQRRVCWARYTENVDPLLKILHKPTVEGLITVRDVHHYKSHPSIGALVQAVCLLAIISMPAKDVSDNLESEKDELLRLCAYRLEQALMAANFLDARDLTTMQALLLYLYHLKHKEDTKLYGLRGVTIFLAARLGLNRDRVPSGISRLEVELRRRLWWQLITLVDHPDDCGIDYAPPSVGADTRLPLNVNDSELEQPQTCAVGNDRKGFTELSFCLMQYEITRLFNRIRFERAHASELSKTILNGAEERLHSSRQRMETQYFQDCDEPSPLAKFAADAVAMILTKRRVLMHISPDLSSKSNPLSQSDYDHLFLLAIHVLELSRALQTARNFEKWRWLSGTYFQWSVANFVVKDLAVRQASPATKRAWNVINGILDSWPEATRNSPKAAVLKGLIADAVRHRDEQNMWNLGASSSPLDRNDRFVTPREALRPMNTADERQRDSHLGWPTHPTRQGQYLLPSQAVDLDEFFATETSMYDGNFALDLDMV</sequence>
<proteinExistence type="predicted"/>
<dbReference type="Proteomes" id="UP001174694">
    <property type="component" value="Unassembled WGS sequence"/>
</dbReference>
<evidence type="ECO:0000313" key="6">
    <source>
        <dbReference type="Proteomes" id="UP001174694"/>
    </source>
</evidence>
<dbReference type="PANTHER" id="PTHR31001:SF85">
    <property type="entry name" value="ZN(II)2CYS6 TRANSCRIPTION FACTOR (EUROFUNG)"/>
    <property type="match status" value="1"/>
</dbReference>
<dbReference type="InterPro" id="IPR050613">
    <property type="entry name" value="Sec_Metabolite_Reg"/>
</dbReference>
<reference evidence="5" key="1">
    <citation type="submission" date="2022-07" db="EMBL/GenBank/DDBJ databases">
        <title>Fungi with potential for degradation of polypropylene.</title>
        <authorList>
            <person name="Gostincar C."/>
        </authorList>
    </citation>
    <scope>NUCLEOTIDE SEQUENCE</scope>
    <source>
        <strain evidence="5">EXF-13308</strain>
    </source>
</reference>
<keyword evidence="6" id="KW-1185">Reference proteome</keyword>
<feature type="region of interest" description="Disordered" evidence="3">
    <location>
        <begin position="458"/>
        <end position="478"/>
    </location>
</feature>
<evidence type="ECO:0000256" key="3">
    <source>
        <dbReference type="SAM" id="MobiDB-lite"/>
    </source>
</evidence>
<dbReference type="GO" id="GO:0003677">
    <property type="term" value="F:DNA binding"/>
    <property type="evidence" value="ECO:0007669"/>
    <property type="project" value="InterPro"/>
</dbReference>
<dbReference type="Pfam" id="PF04082">
    <property type="entry name" value="Fungal_trans"/>
    <property type="match status" value="1"/>
</dbReference>
<name>A0AA38RP68_9PEZI</name>
<dbReference type="PANTHER" id="PTHR31001">
    <property type="entry name" value="UNCHARACTERIZED TRANSCRIPTIONAL REGULATORY PROTEIN"/>
    <property type="match status" value="1"/>
</dbReference>
<organism evidence="5 6">
    <name type="scientific">Pleurostoma richardsiae</name>
    <dbReference type="NCBI Taxonomy" id="41990"/>
    <lineage>
        <taxon>Eukaryota</taxon>
        <taxon>Fungi</taxon>
        <taxon>Dikarya</taxon>
        <taxon>Ascomycota</taxon>
        <taxon>Pezizomycotina</taxon>
        <taxon>Sordariomycetes</taxon>
        <taxon>Sordariomycetidae</taxon>
        <taxon>Calosphaeriales</taxon>
        <taxon>Pleurostomataceae</taxon>
        <taxon>Pleurostoma</taxon>
    </lineage>
</organism>
<accession>A0AA38RP68</accession>
<dbReference type="CDD" id="cd12148">
    <property type="entry name" value="fungal_TF_MHR"/>
    <property type="match status" value="1"/>
</dbReference>
<dbReference type="GO" id="GO:0005634">
    <property type="term" value="C:nucleus"/>
    <property type="evidence" value="ECO:0007669"/>
    <property type="project" value="UniProtKB-SubCell"/>
</dbReference>